<dbReference type="eggNOG" id="COG1216">
    <property type="taxonomic scope" value="Bacteria"/>
</dbReference>
<accession>F8L6L9</accession>
<dbReference type="SUPFAM" id="SSF53448">
    <property type="entry name" value="Nucleotide-diphospho-sugar transferases"/>
    <property type="match status" value="1"/>
</dbReference>
<dbReference type="CDD" id="cd00761">
    <property type="entry name" value="Glyco_tranf_GTA_type"/>
    <property type="match status" value="1"/>
</dbReference>
<dbReference type="Proteomes" id="UP000000496">
    <property type="component" value="Chromosome gsn.131"/>
</dbReference>
<sequence length="580" mass="67177">MLIFFGERFMKKFLIVTCALAFVVFAYFSLRHLVPITGLPTENRETFAIQNHLQTFHPIQEDKNFVIVILGENAEDSCERQLKSIFNQTYSAYQILYLDNGSTDQTADKVKTFCEKENKAGRLTLVCHKQKKADMQVVYDAIHQLSPQDIVVYLEGNDWLSHENVLDHLNCAYAHPDVWLTYSRAIRHPDYQQVEGKPFSDRFLQEKKFREQGTLPLPSLVTFPVAYFKEIRLEDLLFNGRFVAERASLAFLYPLLEMGPTHVLFMDEVMLVKNDTTVEGDHKEHLHQLMAIESYLRSLKSYPTLSQLRLSPGAQNAHRLKGDILIFSEDSPLHLYACLESLYLKVRDVNEIYVIYQSRDQSFGRAYLNLKNEFPTVQFLDVCDYPGNDFESLLTKTLENKRYGAPFVLITDDHFVFEQKLMLHECITSLEKVHADHFFLNLDEKVANSPLPEAIQITDGTYAWQLGEEGQKQSPFMCLSRKAVLDIGLASHRVQDLAAFKQLWKKLLPSHSVALFYEEKKALPLKLEKEETLTQKKDWGNKFNEGYKIDLPSLLCEMDELQKGDYPLIKRERKKLSTTQ</sequence>
<gene>
    <name evidence="2" type="ordered locus">SNE_A04900</name>
</gene>
<dbReference type="KEGG" id="sng:SNE_A04900"/>
<dbReference type="Gene3D" id="3.90.550.10">
    <property type="entry name" value="Spore Coat Polysaccharide Biosynthesis Protein SpsA, Chain A"/>
    <property type="match status" value="1"/>
</dbReference>
<evidence type="ECO:0000313" key="3">
    <source>
        <dbReference type="Proteomes" id="UP000000496"/>
    </source>
</evidence>
<dbReference type="AlphaFoldDB" id="F8L6L9"/>
<proteinExistence type="predicted"/>
<feature type="domain" description="Glycosyltransferase 2-like" evidence="1">
    <location>
        <begin position="73"/>
        <end position="178"/>
    </location>
</feature>
<keyword evidence="3" id="KW-1185">Reference proteome</keyword>
<evidence type="ECO:0000313" key="2">
    <source>
        <dbReference type="EMBL" id="CCB88367.1"/>
    </source>
</evidence>
<dbReference type="HOGENOM" id="CLU_459189_0_0_0"/>
<reference evidence="2 3" key="2">
    <citation type="journal article" date="2011" name="Mol. Biol. Evol.">
        <title>Unity in variety--the pan-genome of the Chlamydiae.</title>
        <authorList>
            <person name="Collingro A."/>
            <person name="Tischler P."/>
            <person name="Weinmaier T."/>
            <person name="Penz T."/>
            <person name="Heinz E."/>
            <person name="Brunham R.C."/>
            <person name="Read T.D."/>
            <person name="Bavoil P.M."/>
            <person name="Sachse K."/>
            <person name="Kahane S."/>
            <person name="Friedman M.G."/>
            <person name="Rattei T."/>
            <person name="Myers G.S."/>
            <person name="Horn M."/>
        </authorList>
    </citation>
    <scope>NUCLEOTIDE SEQUENCE [LARGE SCALE GENOMIC DNA]</scope>
    <source>
        <strain evidence="3">ATCC VR-1471 / Z</strain>
    </source>
</reference>
<dbReference type="STRING" id="331113.SNE_A04900"/>
<name>F8L6L9_SIMNZ</name>
<protein>
    <recommendedName>
        <fullName evidence="1">Glycosyltransferase 2-like domain-containing protein</fullName>
    </recommendedName>
</protein>
<dbReference type="InterPro" id="IPR001173">
    <property type="entry name" value="Glyco_trans_2-like"/>
</dbReference>
<dbReference type="EMBL" id="FR872582">
    <property type="protein sequence ID" value="CCB88367.1"/>
    <property type="molecule type" value="Genomic_DNA"/>
</dbReference>
<dbReference type="Pfam" id="PF00535">
    <property type="entry name" value="Glycos_transf_2"/>
    <property type="match status" value="1"/>
</dbReference>
<evidence type="ECO:0000259" key="1">
    <source>
        <dbReference type="Pfam" id="PF00535"/>
    </source>
</evidence>
<reference key="1">
    <citation type="journal article" date="2011" name="Mol. Biol. Evol.">
        <title>Unity in variety -- the pan-genome of the Chlamydiae.</title>
        <authorList>
            <person name="Collingro A."/>
            <person name="Tischler P."/>
            <person name="Weinmaier T."/>
            <person name="Penz T."/>
            <person name="Heinz E."/>
            <person name="Brunham R.C."/>
            <person name="Read T.D."/>
            <person name="Bavoil P.M."/>
            <person name="Sachse K."/>
            <person name="Kahane S."/>
            <person name="Friedman M.G."/>
            <person name="Rattei T."/>
            <person name="Myers G.S.A."/>
            <person name="Horn M."/>
        </authorList>
    </citation>
    <scope>NUCLEOTIDE SEQUENCE</scope>
    <source>
        <strain>Z</strain>
    </source>
</reference>
<dbReference type="InterPro" id="IPR029044">
    <property type="entry name" value="Nucleotide-diphossugar_trans"/>
</dbReference>
<organism evidence="2 3">
    <name type="scientific">Simkania negevensis (strain ATCC VR-1471 / DSM 27360 / Z)</name>
    <dbReference type="NCBI Taxonomy" id="331113"/>
    <lineage>
        <taxon>Bacteria</taxon>
        <taxon>Pseudomonadati</taxon>
        <taxon>Chlamydiota</taxon>
        <taxon>Chlamydiia</taxon>
        <taxon>Parachlamydiales</taxon>
        <taxon>Simkaniaceae</taxon>
        <taxon>Simkania</taxon>
    </lineage>
</organism>